<evidence type="ECO:0000313" key="2">
    <source>
        <dbReference type="Proteomes" id="UP000268093"/>
    </source>
</evidence>
<dbReference type="OrthoDB" id="261426at2759"/>
<dbReference type="Pfam" id="PF02574">
    <property type="entry name" value="S-methyl_trans"/>
    <property type="match status" value="1"/>
</dbReference>
<protein>
    <submittedName>
        <fullName evidence="1">Uncharacterized protein</fullName>
    </submittedName>
</protein>
<dbReference type="GO" id="GO:0008168">
    <property type="term" value="F:methyltransferase activity"/>
    <property type="evidence" value="ECO:0007669"/>
    <property type="project" value="UniProtKB-KW"/>
</dbReference>
<gene>
    <name evidence="1" type="ORF">BC936DRAFT_142777</name>
</gene>
<dbReference type="EMBL" id="RBNI01000240">
    <property type="protein sequence ID" value="RUP52041.1"/>
    <property type="molecule type" value="Genomic_DNA"/>
</dbReference>
<proteinExistence type="predicted"/>
<dbReference type="Proteomes" id="UP000268093">
    <property type="component" value="Unassembled WGS sequence"/>
</dbReference>
<dbReference type="GO" id="GO:0032259">
    <property type="term" value="P:methylation"/>
    <property type="evidence" value="ECO:0007669"/>
    <property type="project" value="UniProtKB-KW"/>
</dbReference>
<dbReference type="Gene3D" id="3.20.20.330">
    <property type="entry name" value="Homocysteine-binding-like domain"/>
    <property type="match status" value="1"/>
</dbReference>
<dbReference type="SUPFAM" id="SSF82282">
    <property type="entry name" value="Homocysteine S-methyltransferase"/>
    <property type="match status" value="1"/>
</dbReference>
<reference evidence="1 2" key="1">
    <citation type="journal article" date="2018" name="New Phytol.">
        <title>Phylogenomics of Endogonaceae and evolution of mycorrhizas within Mucoromycota.</title>
        <authorList>
            <person name="Chang Y."/>
            <person name="Desiro A."/>
            <person name="Na H."/>
            <person name="Sandor L."/>
            <person name="Lipzen A."/>
            <person name="Clum A."/>
            <person name="Barry K."/>
            <person name="Grigoriev I.V."/>
            <person name="Martin F.M."/>
            <person name="Stajich J.E."/>
            <person name="Smith M.E."/>
            <person name="Bonito G."/>
            <person name="Spatafora J.W."/>
        </authorList>
    </citation>
    <scope>NUCLEOTIDE SEQUENCE [LARGE SCALE GENOMIC DNA]</scope>
    <source>
        <strain evidence="1 2">GMNB39</strain>
    </source>
</reference>
<organism evidence="1 2">
    <name type="scientific">Jimgerdemannia flammicorona</name>
    <dbReference type="NCBI Taxonomy" id="994334"/>
    <lineage>
        <taxon>Eukaryota</taxon>
        <taxon>Fungi</taxon>
        <taxon>Fungi incertae sedis</taxon>
        <taxon>Mucoromycota</taxon>
        <taxon>Mucoromycotina</taxon>
        <taxon>Endogonomycetes</taxon>
        <taxon>Endogonales</taxon>
        <taxon>Endogonaceae</taxon>
        <taxon>Jimgerdemannia</taxon>
    </lineage>
</organism>
<comment type="caution">
    <text evidence="1">The sequence shown here is derived from an EMBL/GenBank/DDBJ whole genome shotgun (WGS) entry which is preliminary data.</text>
</comment>
<name>A0A433DML4_9FUNG</name>
<dbReference type="InterPro" id="IPR003726">
    <property type="entry name" value="HCY_dom"/>
</dbReference>
<accession>A0A433DML4</accession>
<keyword evidence="2" id="KW-1185">Reference proteome</keyword>
<dbReference type="InterPro" id="IPR036589">
    <property type="entry name" value="HCY_dom_sf"/>
</dbReference>
<sequence length="59" mass="6512">MDVLNIAKPLLLDGGLATELERSHNKDLSGHLWSAQFLKDDPNAIKVIFSTSTLNSFDN</sequence>
<evidence type="ECO:0000313" key="1">
    <source>
        <dbReference type="EMBL" id="RUP52041.1"/>
    </source>
</evidence>